<feature type="compositionally biased region" description="Polar residues" evidence="9">
    <location>
        <begin position="49"/>
        <end position="58"/>
    </location>
</feature>
<evidence type="ECO:0000256" key="3">
    <source>
        <dbReference type="ARBA" id="ARBA00022786"/>
    </source>
</evidence>
<dbReference type="GO" id="GO:0005789">
    <property type="term" value="C:endoplasmic reticulum membrane"/>
    <property type="evidence" value="ECO:0007669"/>
    <property type="project" value="UniProtKB-SubCell"/>
</dbReference>
<feature type="compositionally biased region" description="Low complexity" evidence="9">
    <location>
        <begin position="34"/>
        <end position="48"/>
    </location>
</feature>
<evidence type="ECO:0000256" key="7">
    <source>
        <dbReference type="ARBA" id="ARBA00061383"/>
    </source>
</evidence>
<keyword evidence="6" id="KW-0472">Membrane</keyword>
<protein>
    <recommendedName>
        <fullName evidence="8">Coupling of ubiquitin conjugation to ER degradation protein 1</fullName>
    </recommendedName>
</protein>
<evidence type="ECO:0000256" key="10">
    <source>
        <dbReference type="SAM" id="SignalP"/>
    </source>
</evidence>
<dbReference type="AlphaFoldDB" id="A0A1G4JFL4"/>
<evidence type="ECO:0000256" key="2">
    <source>
        <dbReference type="ARBA" id="ARBA00022692"/>
    </source>
</evidence>
<comment type="similarity">
    <text evidence="7">Belongs to the CUE1 family.</text>
</comment>
<keyword evidence="5" id="KW-1133">Transmembrane helix</keyword>
<feature type="region of interest" description="Disordered" evidence="9">
    <location>
        <begin position="29"/>
        <end position="66"/>
    </location>
</feature>
<feature type="compositionally biased region" description="Basic and acidic residues" evidence="9">
    <location>
        <begin position="130"/>
        <end position="140"/>
    </location>
</feature>
<dbReference type="InterPro" id="IPR003892">
    <property type="entry name" value="CUE"/>
</dbReference>
<evidence type="ECO:0000313" key="13">
    <source>
        <dbReference type="Proteomes" id="UP000191144"/>
    </source>
</evidence>
<evidence type="ECO:0000256" key="8">
    <source>
        <dbReference type="ARBA" id="ARBA00072899"/>
    </source>
</evidence>
<dbReference type="SMART" id="SM00546">
    <property type="entry name" value="CUE"/>
    <property type="match status" value="1"/>
</dbReference>
<feature type="chain" id="PRO_5009236066" description="Coupling of ubiquitin conjugation to ER degradation protein 1" evidence="10">
    <location>
        <begin position="26"/>
        <end position="201"/>
    </location>
</feature>
<proteinExistence type="inferred from homology"/>
<dbReference type="Proteomes" id="UP000191144">
    <property type="component" value="Chromosome E"/>
</dbReference>
<dbReference type="Gene3D" id="1.10.287.4310">
    <property type="match status" value="1"/>
</dbReference>
<feature type="region of interest" description="Disordered" evidence="9">
    <location>
        <begin position="107"/>
        <end position="143"/>
    </location>
</feature>
<evidence type="ECO:0000259" key="11">
    <source>
        <dbReference type="PROSITE" id="PS51140"/>
    </source>
</evidence>
<reference evidence="13" key="1">
    <citation type="submission" date="2016-03" db="EMBL/GenBank/DDBJ databases">
        <authorList>
            <person name="Devillers Hugo."/>
        </authorList>
    </citation>
    <scope>NUCLEOTIDE SEQUENCE [LARGE SCALE GENOMIC DNA]</scope>
</reference>
<organism evidence="12 13">
    <name type="scientific">Lachancea meyersii CBS 8951</name>
    <dbReference type="NCBI Taxonomy" id="1266667"/>
    <lineage>
        <taxon>Eukaryota</taxon>
        <taxon>Fungi</taxon>
        <taxon>Dikarya</taxon>
        <taxon>Ascomycota</taxon>
        <taxon>Saccharomycotina</taxon>
        <taxon>Saccharomycetes</taxon>
        <taxon>Saccharomycetales</taxon>
        <taxon>Saccharomycetaceae</taxon>
        <taxon>Lachancea</taxon>
    </lineage>
</organism>
<keyword evidence="2" id="KW-0812">Transmembrane</keyword>
<evidence type="ECO:0000256" key="9">
    <source>
        <dbReference type="SAM" id="MobiDB-lite"/>
    </source>
</evidence>
<gene>
    <name evidence="12" type="ORF">LAME_0E02102G</name>
</gene>
<keyword evidence="4" id="KW-0256">Endoplasmic reticulum</keyword>
<dbReference type="PROSITE" id="PS51140">
    <property type="entry name" value="CUE"/>
    <property type="match status" value="1"/>
</dbReference>
<evidence type="ECO:0000256" key="4">
    <source>
        <dbReference type="ARBA" id="ARBA00022824"/>
    </source>
</evidence>
<accession>A0A1G4JFL4</accession>
<dbReference type="InterPro" id="IPR041158">
    <property type="entry name" value="Cue1_U7BR"/>
</dbReference>
<evidence type="ECO:0000256" key="1">
    <source>
        <dbReference type="ARBA" id="ARBA00004389"/>
    </source>
</evidence>
<evidence type="ECO:0000256" key="6">
    <source>
        <dbReference type="ARBA" id="ARBA00023136"/>
    </source>
</evidence>
<dbReference type="Gene3D" id="1.10.8.10">
    <property type="entry name" value="DNA helicase RuvA subunit, C-terminal domain"/>
    <property type="match status" value="1"/>
</dbReference>
<dbReference type="Pfam" id="PF02845">
    <property type="entry name" value="CUE"/>
    <property type="match status" value="1"/>
</dbReference>
<feature type="domain" description="CUE" evidence="11">
    <location>
        <begin position="65"/>
        <end position="107"/>
    </location>
</feature>
<dbReference type="Pfam" id="PF18499">
    <property type="entry name" value="Cue1_U7BR"/>
    <property type="match status" value="1"/>
</dbReference>
<dbReference type="GO" id="GO:0043130">
    <property type="term" value="F:ubiquitin binding"/>
    <property type="evidence" value="ECO:0007669"/>
    <property type="project" value="InterPro"/>
</dbReference>
<dbReference type="FunFam" id="1.10.8.10:FF:000050">
    <property type="entry name" value="Related to AMFR protein"/>
    <property type="match status" value="1"/>
</dbReference>
<dbReference type="OrthoDB" id="3824970at2759"/>
<keyword evidence="3" id="KW-0833">Ubl conjugation pathway</keyword>
<sequence length="201" mass="22602">MDFSTVTFLVVLLATFALVKWLLQAESHPSAQRPAASPATGSATGSNSNRSRNITTATRRSRRPVTDDMIEVVQNLAPTLHVEQIRFSLEQTGSVEETVERFLRGDELAFPPGHTNRNPESSPVAAERGPASRDSPDIRKKSNIKPDNLLTKYDIDLTIEPSGADYNELSIEERKRHLVRLARQNMEKRLETEQELRELLK</sequence>
<keyword evidence="13" id="KW-1185">Reference proteome</keyword>
<evidence type="ECO:0000313" key="12">
    <source>
        <dbReference type="EMBL" id="SCU89065.1"/>
    </source>
</evidence>
<feature type="signal peptide" evidence="10">
    <location>
        <begin position="1"/>
        <end position="25"/>
    </location>
</feature>
<evidence type="ECO:0000256" key="5">
    <source>
        <dbReference type="ARBA" id="ARBA00022989"/>
    </source>
</evidence>
<name>A0A1G4JFL4_9SACH</name>
<dbReference type="CDD" id="cd14424">
    <property type="entry name" value="CUE_Cue1p_like"/>
    <property type="match status" value="1"/>
</dbReference>
<dbReference type="EMBL" id="LT598481">
    <property type="protein sequence ID" value="SCU89065.1"/>
    <property type="molecule type" value="Genomic_DNA"/>
</dbReference>
<keyword evidence="10" id="KW-0732">Signal</keyword>
<comment type="subcellular location">
    <subcellularLocation>
        <location evidence="1">Endoplasmic reticulum membrane</location>
        <topology evidence="1">Single-pass membrane protein</topology>
    </subcellularLocation>
</comment>